<keyword evidence="2" id="KW-0472">Membrane</keyword>
<feature type="compositionally biased region" description="Basic and acidic residues" evidence="1">
    <location>
        <begin position="319"/>
        <end position="332"/>
    </location>
</feature>
<feature type="transmembrane region" description="Helical" evidence="2">
    <location>
        <begin position="23"/>
        <end position="44"/>
    </location>
</feature>
<dbReference type="OrthoDB" id="3918601at2759"/>
<dbReference type="InterPro" id="IPR049326">
    <property type="entry name" value="Rhodopsin_dom_fungi"/>
</dbReference>
<dbReference type="RefSeq" id="XP_045951355.1">
    <property type="nucleotide sequence ID" value="XM_046105614.1"/>
</dbReference>
<evidence type="ECO:0000259" key="3">
    <source>
        <dbReference type="Pfam" id="PF20684"/>
    </source>
</evidence>
<feature type="transmembrane region" description="Helical" evidence="2">
    <location>
        <begin position="253"/>
        <end position="271"/>
    </location>
</feature>
<evidence type="ECO:0000313" key="5">
    <source>
        <dbReference type="Proteomes" id="UP000758603"/>
    </source>
</evidence>
<feature type="domain" description="Rhodopsin" evidence="3">
    <location>
        <begin position="49"/>
        <end position="276"/>
    </location>
</feature>
<gene>
    <name evidence="4" type="ORF">BKA67DRAFT_632884</name>
</gene>
<feature type="transmembrane region" description="Helical" evidence="2">
    <location>
        <begin position="56"/>
        <end position="76"/>
    </location>
</feature>
<dbReference type="Pfam" id="PF20684">
    <property type="entry name" value="Fung_rhodopsin"/>
    <property type="match status" value="1"/>
</dbReference>
<dbReference type="PANTHER" id="PTHR39614:SF2">
    <property type="entry name" value="INTEGRAL MEMBRANE PROTEIN"/>
    <property type="match status" value="1"/>
</dbReference>
<protein>
    <recommendedName>
        <fullName evidence="3">Rhodopsin domain-containing protein</fullName>
    </recommendedName>
</protein>
<dbReference type="Proteomes" id="UP000758603">
    <property type="component" value="Unassembled WGS sequence"/>
</dbReference>
<proteinExistence type="predicted"/>
<feature type="transmembrane region" description="Helical" evidence="2">
    <location>
        <begin position="179"/>
        <end position="202"/>
    </location>
</feature>
<feature type="transmembrane region" description="Helical" evidence="2">
    <location>
        <begin position="104"/>
        <end position="126"/>
    </location>
</feature>
<reference evidence="4" key="1">
    <citation type="journal article" date="2021" name="Nat. Commun.">
        <title>Genetic determinants of endophytism in the Arabidopsis root mycobiome.</title>
        <authorList>
            <person name="Mesny F."/>
            <person name="Miyauchi S."/>
            <person name="Thiergart T."/>
            <person name="Pickel B."/>
            <person name="Atanasova L."/>
            <person name="Karlsson M."/>
            <person name="Huettel B."/>
            <person name="Barry K.W."/>
            <person name="Haridas S."/>
            <person name="Chen C."/>
            <person name="Bauer D."/>
            <person name="Andreopoulos W."/>
            <person name="Pangilinan J."/>
            <person name="LaButti K."/>
            <person name="Riley R."/>
            <person name="Lipzen A."/>
            <person name="Clum A."/>
            <person name="Drula E."/>
            <person name="Henrissat B."/>
            <person name="Kohler A."/>
            <person name="Grigoriev I.V."/>
            <person name="Martin F.M."/>
            <person name="Hacquard S."/>
        </authorList>
    </citation>
    <scope>NUCLEOTIDE SEQUENCE</scope>
    <source>
        <strain evidence="4">MPI-SDFR-AT-0073</strain>
    </source>
</reference>
<dbReference type="EMBL" id="JAGPXC010000013">
    <property type="protein sequence ID" value="KAH6643425.1"/>
    <property type="molecule type" value="Genomic_DNA"/>
</dbReference>
<sequence length="384" mass="43346">MNVENFSDDSLRFSPILENDHAGYLWIVTILGLIYGTMSTALRAHIKWRLYGPDDYCIAVATVPHFIQSAFVLYGLNHGLAKFNSDSNPEEWLLSGKSFLTSEILSVLILGLAKCSIIALMLRIFATEKWNNWAACVAPLVLCVLWCIGSIIALSINCDSDTLLTTDNPRRCPAQFERWRGITITDIVTEILIFLLPIALMWPLNMTMKRKFQVSLAFSFRFIVVIFSALHLAHFNEYPSSAQPQFAVTKTLLFQQTMVAWALISATIPNLKAFMRSFSMGMGFAQGFGDSTNDSHSYPLQSLSNRSTARSQRHMRAPRQHDDQGRDEDHDGGPVLRPDIANHFSAITHRERSVEHDDDTHSIGKSSSQELIITRKVQWGIEYE</sequence>
<name>A0A9P8UB09_9PEZI</name>
<accession>A0A9P8UB09</accession>
<evidence type="ECO:0000313" key="4">
    <source>
        <dbReference type="EMBL" id="KAH6643425.1"/>
    </source>
</evidence>
<feature type="compositionally biased region" description="Polar residues" evidence="1">
    <location>
        <begin position="295"/>
        <end position="310"/>
    </location>
</feature>
<evidence type="ECO:0000256" key="2">
    <source>
        <dbReference type="SAM" id="Phobius"/>
    </source>
</evidence>
<keyword evidence="2" id="KW-1133">Transmembrane helix</keyword>
<feature type="region of interest" description="Disordered" evidence="1">
    <location>
        <begin position="295"/>
        <end position="339"/>
    </location>
</feature>
<keyword evidence="5" id="KW-1185">Reference proteome</keyword>
<evidence type="ECO:0000256" key="1">
    <source>
        <dbReference type="SAM" id="MobiDB-lite"/>
    </source>
</evidence>
<dbReference type="AlphaFoldDB" id="A0A9P8UB09"/>
<feature type="transmembrane region" description="Helical" evidence="2">
    <location>
        <begin position="133"/>
        <end position="156"/>
    </location>
</feature>
<dbReference type="GeneID" id="70134505"/>
<keyword evidence="2" id="KW-0812">Transmembrane</keyword>
<feature type="transmembrane region" description="Helical" evidence="2">
    <location>
        <begin position="214"/>
        <end position="233"/>
    </location>
</feature>
<dbReference type="PANTHER" id="PTHR39614">
    <property type="entry name" value="INTEGRAL MEMBRANE PROTEIN"/>
    <property type="match status" value="1"/>
</dbReference>
<comment type="caution">
    <text evidence="4">The sequence shown here is derived from an EMBL/GenBank/DDBJ whole genome shotgun (WGS) entry which is preliminary data.</text>
</comment>
<organism evidence="4 5">
    <name type="scientific">Truncatella angustata</name>
    <dbReference type="NCBI Taxonomy" id="152316"/>
    <lineage>
        <taxon>Eukaryota</taxon>
        <taxon>Fungi</taxon>
        <taxon>Dikarya</taxon>
        <taxon>Ascomycota</taxon>
        <taxon>Pezizomycotina</taxon>
        <taxon>Sordariomycetes</taxon>
        <taxon>Xylariomycetidae</taxon>
        <taxon>Amphisphaeriales</taxon>
        <taxon>Sporocadaceae</taxon>
        <taxon>Truncatella</taxon>
    </lineage>
</organism>